<evidence type="ECO:0000256" key="3">
    <source>
        <dbReference type="ARBA" id="ARBA00023274"/>
    </source>
</evidence>
<dbReference type="Proteomes" id="UP001597053">
    <property type="component" value="Unassembled WGS sequence"/>
</dbReference>
<accession>A0ABW2ZYV3</accession>
<sequence length="32" mass="3324">GVSKVVFDRGGNRYAGRVAALADAAREAGLEF</sequence>
<evidence type="ECO:0000256" key="2">
    <source>
        <dbReference type="ARBA" id="ARBA00022980"/>
    </source>
</evidence>
<keyword evidence="2 4" id="KW-0689">Ribosomal protein</keyword>
<evidence type="ECO:0000256" key="1">
    <source>
        <dbReference type="ARBA" id="ARBA00007116"/>
    </source>
</evidence>
<dbReference type="SUPFAM" id="SSF53137">
    <property type="entry name" value="Translational machinery components"/>
    <property type="match status" value="1"/>
</dbReference>
<organism evidence="4 5">
    <name type="scientific">Micromonospora azadirachtae</name>
    <dbReference type="NCBI Taxonomy" id="1970735"/>
    <lineage>
        <taxon>Bacteria</taxon>
        <taxon>Bacillati</taxon>
        <taxon>Actinomycetota</taxon>
        <taxon>Actinomycetes</taxon>
        <taxon>Micromonosporales</taxon>
        <taxon>Micromonosporaceae</taxon>
        <taxon>Micromonospora</taxon>
    </lineage>
</organism>
<proteinExistence type="inferred from homology"/>
<dbReference type="Pfam" id="PF00861">
    <property type="entry name" value="Ribosomal_L18p"/>
    <property type="match status" value="1"/>
</dbReference>
<keyword evidence="3" id="KW-0687">Ribonucleoprotein</keyword>
<dbReference type="GO" id="GO:0005840">
    <property type="term" value="C:ribosome"/>
    <property type="evidence" value="ECO:0007669"/>
    <property type="project" value="UniProtKB-KW"/>
</dbReference>
<gene>
    <name evidence="4" type="ORF">ACFQZ8_06530</name>
</gene>
<comment type="similarity">
    <text evidence="1">Belongs to the universal ribosomal protein uL18 family.</text>
</comment>
<evidence type="ECO:0000313" key="4">
    <source>
        <dbReference type="EMBL" id="MFD0783569.1"/>
    </source>
</evidence>
<protein>
    <submittedName>
        <fullName evidence="4">50S ribosomal protein L18</fullName>
    </submittedName>
</protein>
<keyword evidence="5" id="KW-1185">Reference proteome</keyword>
<dbReference type="Gene3D" id="3.30.420.100">
    <property type="match status" value="1"/>
</dbReference>
<comment type="caution">
    <text evidence="4">The sequence shown here is derived from an EMBL/GenBank/DDBJ whole genome shotgun (WGS) entry which is preliminary data.</text>
</comment>
<dbReference type="EMBL" id="JBHTHM010000175">
    <property type="protein sequence ID" value="MFD0783569.1"/>
    <property type="molecule type" value="Genomic_DNA"/>
</dbReference>
<feature type="non-terminal residue" evidence="4">
    <location>
        <position position="1"/>
    </location>
</feature>
<reference evidence="5" key="1">
    <citation type="journal article" date="2019" name="Int. J. Syst. Evol. Microbiol.">
        <title>The Global Catalogue of Microorganisms (GCM) 10K type strain sequencing project: providing services to taxonomists for standard genome sequencing and annotation.</title>
        <authorList>
            <consortium name="The Broad Institute Genomics Platform"/>
            <consortium name="The Broad Institute Genome Sequencing Center for Infectious Disease"/>
            <person name="Wu L."/>
            <person name="Ma J."/>
        </authorList>
    </citation>
    <scope>NUCLEOTIDE SEQUENCE [LARGE SCALE GENOMIC DNA]</scope>
    <source>
        <strain evidence="5">JCM 32148</strain>
    </source>
</reference>
<name>A0ABW2ZYV3_9ACTN</name>
<dbReference type="InterPro" id="IPR005484">
    <property type="entry name" value="Ribosomal_uL18_bac/plant/anim"/>
</dbReference>
<evidence type="ECO:0000313" key="5">
    <source>
        <dbReference type="Proteomes" id="UP001597053"/>
    </source>
</evidence>